<keyword evidence="4" id="KW-1185">Reference proteome</keyword>
<accession>D2VF69</accession>
<gene>
    <name evidence="3" type="ORF">NAEGRDRAFT_49044</name>
</gene>
<keyword evidence="1" id="KW-0812">Transmembrane</keyword>
<dbReference type="GO" id="GO:0009190">
    <property type="term" value="P:cyclic nucleotide biosynthetic process"/>
    <property type="evidence" value="ECO:0007669"/>
    <property type="project" value="InterPro"/>
</dbReference>
<feature type="transmembrane region" description="Helical" evidence="1">
    <location>
        <begin position="108"/>
        <end position="133"/>
    </location>
</feature>
<dbReference type="AlphaFoldDB" id="D2VF69"/>
<organism evidence="4">
    <name type="scientific">Naegleria gruberi</name>
    <name type="common">Amoeba</name>
    <dbReference type="NCBI Taxonomy" id="5762"/>
    <lineage>
        <taxon>Eukaryota</taxon>
        <taxon>Discoba</taxon>
        <taxon>Heterolobosea</taxon>
        <taxon>Tetramitia</taxon>
        <taxon>Eutetramitia</taxon>
        <taxon>Vahlkampfiidae</taxon>
        <taxon>Naegleria</taxon>
    </lineage>
</organism>
<reference evidence="3 4" key="1">
    <citation type="journal article" date="2010" name="Cell">
        <title>The genome of Naegleria gruberi illuminates early eukaryotic versatility.</title>
        <authorList>
            <person name="Fritz-Laylin L.K."/>
            <person name="Prochnik S.E."/>
            <person name="Ginger M.L."/>
            <person name="Dacks J.B."/>
            <person name="Carpenter M.L."/>
            <person name="Field M.C."/>
            <person name="Kuo A."/>
            <person name="Paredez A."/>
            <person name="Chapman J."/>
            <person name="Pham J."/>
            <person name="Shu S."/>
            <person name="Neupane R."/>
            <person name="Cipriano M."/>
            <person name="Mancuso J."/>
            <person name="Tu H."/>
            <person name="Salamov A."/>
            <person name="Lindquist E."/>
            <person name="Shapiro H."/>
            <person name="Lucas S."/>
            <person name="Grigoriev I.V."/>
            <person name="Cande W.Z."/>
            <person name="Fulton C."/>
            <person name="Rokhsar D.S."/>
            <person name="Dawson S.C."/>
        </authorList>
    </citation>
    <scope>NUCLEOTIDE SEQUENCE [LARGE SCALE GENOMIC DNA]</scope>
    <source>
        <strain evidence="3 4">NEG-M</strain>
    </source>
</reference>
<dbReference type="GO" id="GO:0035556">
    <property type="term" value="P:intracellular signal transduction"/>
    <property type="evidence" value="ECO:0007669"/>
    <property type="project" value="InterPro"/>
</dbReference>
<dbReference type="InterPro" id="IPR001054">
    <property type="entry name" value="A/G_cyclase"/>
</dbReference>
<keyword evidence="1" id="KW-0472">Membrane</keyword>
<dbReference type="KEGG" id="ngr:NAEGRDRAFT_49044"/>
<dbReference type="Proteomes" id="UP000006671">
    <property type="component" value="Unassembled WGS sequence"/>
</dbReference>
<dbReference type="GeneID" id="8848731"/>
<dbReference type="EMBL" id="GG738867">
    <property type="protein sequence ID" value="EFC44722.1"/>
    <property type="molecule type" value="Genomic_DNA"/>
</dbReference>
<dbReference type="InterPro" id="IPR029787">
    <property type="entry name" value="Nucleotide_cyclase"/>
</dbReference>
<dbReference type="RefSeq" id="XP_002677466.1">
    <property type="nucleotide sequence ID" value="XM_002677420.1"/>
</dbReference>
<evidence type="ECO:0000313" key="4">
    <source>
        <dbReference type="Proteomes" id="UP000006671"/>
    </source>
</evidence>
<keyword evidence="1" id="KW-1133">Transmembrane helix</keyword>
<dbReference type="SUPFAM" id="SSF55073">
    <property type="entry name" value="Nucleotide cyclase"/>
    <property type="match status" value="1"/>
</dbReference>
<proteinExistence type="predicted"/>
<feature type="transmembrane region" description="Helical" evidence="1">
    <location>
        <begin position="430"/>
        <end position="453"/>
    </location>
</feature>
<dbReference type="InParanoid" id="D2VF69"/>
<evidence type="ECO:0000313" key="3">
    <source>
        <dbReference type="EMBL" id="EFC44722.1"/>
    </source>
</evidence>
<dbReference type="VEuPathDB" id="AmoebaDB:NAEGRDRAFT_49044"/>
<dbReference type="OrthoDB" id="60033at2759"/>
<evidence type="ECO:0000259" key="2">
    <source>
        <dbReference type="PROSITE" id="PS50125"/>
    </source>
</evidence>
<name>D2VF69_NAEGR</name>
<feature type="domain" description="Guanylate cyclase" evidence="2">
    <location>
        <begin position="540"/>
        <end position="591"/>
    </location>
</feature>
<protein>
    <submittedName>
        <fullName evidence="3">Predicted protein</fullName>
    </submittedName>
</protein>
<dbReference type="Gene3D" id="3.30.70.1230">
    <property type="entry name" value="Nucleotide cyclase"/>
    <property type="match status" value="1"/>
</dbReference>
<sequence length="608" mass="66871">MSTNSSRTLHDEETLSMKNIEVIGSPTPSLHQVLTNSVTSMRRSVQSIYSVSGGLNSSVKPSARLKRVSNGGPMGRGLVSSKSFIASPGVRPIELESIRAKKKQRKGFCSIPLTVTCLSVSLVFLTTLIVWVVCLGVHFQLSANSTNSFMSSQNVQTGRALQYVVNSLSRDLEDLISQLKIHSISQSLSSYSQVELIRNLLLQKNIVLGHEIGGIFISYDSSHDLIATKTLSSSTINFQTIIQSLSDKEKLSQEIGIADAKNYLIEKKLTSLPSVNTSLSSLIVTKPILAQLCSESTLEMKIISPTTIIEPVVSSNIGAISKRLYNSNNESYGCIGYILSEDYIRTLLTSDPQYGFVLVKNNNPLITTTSPNSYKIDSSFISTFTGAVVRVDLASSSLVSSGFSLQNSVYDGFWNLIMVKSYEDNSSTGFMAILVMLVPIGTIVAAITSLMIVDRCFMRTIRQLTDSFRDVRTLKLNSDGVNQSMAIKSSYKEIADLAENFRGIHCNITSFTKYVPTCVSQELMTNRKTAVLGLEDILCVVSFLDIKNFTSYSEKLTPNQLVRVMSDAFEGLTSLVLDGGGILDKYIGDCVSKYYYFIQWIIYICKCL</sequence>
<evidence type="ECO:0000256" key="1">
    <source>
        <dbReference type="SAM" id="Phobius"/>
    </source>
</evidence>
<dbReference type="PROSITE" id="PS50125">
    <property type="entry name" value="GUANYLATE_CYCLASE_2"/>
    <property type="match status" value="1"/>
</dbReference>